<dbReference type="STRING" id="134287.A35E_00522"/>
<dbReference type="UniPathway" id="UPA00241">
    <property type="reaction ID" value="UER00352"/>
</dbReference>
<comment type="subcellular location">
    <subcellularLocation>
        <location evidence="2 14 15">Cytoplasm</location>
    </subcellularLocation>
</comment>
<evidence type="ECO:0000256" key="2">
    <source>
        <dbReference type="ARBA" id="ARBA00004496"/>
    </source>
</evidence>
<dbReference type="SUPFAM" id="SSF52540">
    <property type="entry name" value="P-loop containing nucleoside triphosphate hydrolases"/>
    <property type="match status" value="1"/>
</dbReference>
<comment type="pathway">
    <text evidence="3 14 15">Cofactor biosynthesis; coenzyme A biosynthesis; CoA from (R)-pantothenate: step 1/5.</text>
</comment>
<evidence type="ECO:0000256" key="8">
    <source>
        <dbReference type="ARBA" id="ARBA00022679"/>
    </source>
</evidence>
<dbReference type="HAMAP" id="MF_00215">
    <property type="entry name" value="Pantothen_kinase_1"/>
    <property type="match status" value="1"/>
</dbReference>
<keyword evidence="8 14" id="KW-0808">Transferase</keyword>
<keyword evidence="10 14" id="KW-0418">Kinase</keyword>
<protein>
    <recommendedName>
        <fullName evidence="6 14">Pantothenate kinase</fullName>
        <ecNumber evidence="5 14">2.7.1.33</ecNumber>
    </recommendedName>
    <alternativeName>
        <fullName evidence="13 14">Pantothenic acid kinase</fullName>
    </alternativeName>
</protein>
<evidence type="ECO:0000256" key="9">
    <source>
        <dbReference type="ARBA" id="ARBA00022741"/>
    </source>
</evidence>
<dbReference type="GO" id="GO:0005524">
    <property type="term" value="F:ATP binding"/>
    <property type="evidence" value="ECO:0007669"/>
    <property type="project" value="UniProtKB-UniRule"/>
</dbReference>
<comment type="catalytic activity">
    <reaction evidence="1 14 15">
        <text>(R)-pantothenate + ATP = (R)-4'-phosphopantothenate + ADP + H(+)</text>
        <dbReference type="Rhea" id="RHEA:16373"/>
        <dbReference type="ChEBI" id="CHEBI:10986"/>
        <dbReference type="ChEBI" id="CHEBI:15378"/>
        <dbReference type="ChEBI" id="CHEBI:29032"/>
        <dbReference type="ChEBI" id="CHEBI:30616"/>
        <dbReference type="ChEBI" id="CHEBI:456216"/>
        <dbReference type="EC" id="2.7.1.33"/>
    </reaction>
</comment>
<dbReference type="NCBIfam" id="TIGR00554">
    <property type="entry name" value="panK_bact"/>
    <property type="match status" value="1"/>
</dbReference>
<name>J3VUH2_9ENTR</name>
<feature type="domain" description="Phosphoribulokinase/uridine kinase" evidence="16">
    <location>
        <begin position="90"/>
        <end position="245"/>
    </location>
</feature>
<accession>J3VUH2</accession>
<sequence>MIKKMQSFSELYLKFSRKQWAELHNSLPLMITEEEIVKLNGTNEDLSFQEVMKIYLPLSRLLNLYINSSLRHQAVLDQFFGTHCKRIPYIIGITGSVAVGKSVIARVLQALLSGWSGNRRVELVTTDGFLYPNKVLKQRDLMQKKGFPQSYDIVSLLNFISTLKAGLVRRITVPVYSHLIYDIVPNKQKIILQPDILILEGLNVLQSSRNRFYKSHCEFISDFIDFSIYVDAHENLIKSWYINRFLKLCRGAFSDSKSHFYHYSKLTIEEVISIASQLWKDVNSRNLQENILPTRNRASLILEKSTNHVVKRVHLRK</sequence>
<dbReference type="AlphaFoldDB" id="J3VUH2"/>
<keyword evidence="9 14" id="KW-0547">Nucleotide-binding</keyword>
<dbReference type="CDD" id="cd02025">
    <property type="entry name" value="PanK"/>
    <property type="match status" value="1"/>
</dbReference>
<comment type="similarity">
    <text evidence="4 14 15">Belongs to the prokaryotic pantothenate kinase family.</text>
</comment>
<dbReference type="RefSeq" id="WP_014889108.1">
    <property type="nucleotide sequence ID" value="NC_018420.1"/>
</dbReference>
<evidence type="ECO:0000256" key="7">
    <source>
        <dbReference type="ARBA" id="ARBA00022490"/>
    </source>
</evidence>
<evidence type="ECO:0000256" key="6">
    <source>
        <dbReference type="ARBA" id="ARBA00015080"/>
    </source>
</evidence>
<dbReference type="EMBL" id="CP003547">
    <property type="protein sequence ID" value="AFP85811.1"/>
    <property type="molecule type" value="Genomic_DNA"/>
</dbReference>
<dbReference type="KEGG" id="sehc:A35E_00522"/>
<keyword evidence="18" id="KW-1185">Reference proteome</keyword>
<dbReference type="PANTHER" id="PTHR10285">
    <property type="entry name" value="URIDINE KINASE"/>
    <property type="match status" value="1"/>
</dbReference>
<evidence type="ECO:0000259" key="16">
    <source>
        <dbReference type="Pfam" id="PF00485"/>
    </source>
</evidence>
<dbReference type="Pfam" id="PF00485">
    <property type="entry name" value="PRK"/>
    <property type="match status" value="1"/>
</dbReference>
<dbReference type="InterPro" id="IPR027417">
    <property type="entry name" value="P-loop_NTPase"/>
</dbReference>
<evidence type="ECO:0000256" key="3">
    <source>
        <dbReference type="ARBA" id="ARBA00005225"/>
    </source>
</evidence>
<dbReference type="Gene3D" id="3.40.50.300">
    <property type="entry name" value="P-loop containing nucleotide triphosphate hydrolases"/>
    <property type="match status" value="1"/>
</dbReference>
<evidence type="ECO:0000256" key="11">
    <source>
        <dbReference type="ARBA" id="ARBA00022840"/>
    </source>
</evidence>
<dbReference type="OrthoDB" id="1550976at2"/>
<dbReference type="GO" id="GO:0015937">
    <property type="term" value="P:coenzyme A biosynthetic process"/>
    <property type="evidence" value="ECO:0007669"/>
    <property type="project" value="UniProtKB-UniRule"/>
</dbReference>
<evidence type="ECO:0000256" key="1">
    <source>
        <dbReference type="ARBA" id="ARBA00001206"/>
    </source>
</evidence>
<dbReference type="Proteomes" id="UP000003937">
    <property type="component" value="Chromosome"/>
</dbReference>
<evidence type="ECO:0000256" key="12">
    <source>
        <dbReference type="ARBA" id="ARBA00022993"/>
    </source>
</evidence>
<evidence type="ECO:0000313" key="17">
    <source>
        <dbReference type="EMBL" id="AFP85811.1"/>
    </source>
</evidence>
<keyword evidence="11 14" id="KW-0067">ATP-binding</keyword>
<keyword evidence="12 14" id="KW-0173">Coenzyme A biosynthesis</keyword>
<evidence type="ECO:0000256" key="4">
    <source>
        <dbReference type="ARBA" id="ARBA00006087"/>
    </source>
</evidence>
<dbReference type="PIRSF" id="PIRSF000545">
    <property type="entry name" value="Pantothenate_kin"/>
    <property type="match status" value="1"/>
</dbReference>
<evidence type="ECO:0000256" key="13">
    <source>
        <dbReference type="ARBA" id="ARBA00032866"/>
    </source>
</evidence>
<gene>
    <name evidence="14" type="primary">coaA</name>
    <name evidence="17" type="ORF">A35E_00522</name>
</gene>
<dbReference type="PATRIC" id="fig|134287.3.peg.495"/>
<dbReference type="InterPro" id="IPR004566">
    <property type="entry name" value="PanK"/>
</dbReference>
<organism evidence="17 18">
    <name type="scientific">secondary endosymbiont of Heteropsylla cubana</name>
    <dbReference type="NCBI Taxonomy" id="134287"/>
    <lineage>
        <taxon>Bacteria</taxon>
        <taxon>Pseudomonadati</taxon>
        <taxon>Pseudomonadota</taxon>
        <taxon>Gammaproteobacteria</taxon>
        <taxon>Enterobacterales</taxon>
        <taxon>Enterobacteriaceae</taxon>
        <taxon>aphid secondary symbionts</taxon>
    </lineage>
</organism>
<dbReference type="InterPro" id="IPR006083">
    <property type="entry name" value="PRK/URK"/>
</dbReference>
<evidence type="ECO:0000256" key="10">
    <source>
        <dbReference type="ARBA" id="ARBA00022777"/>
    </source>
</evidence>
<dbReference type="EC" id="2.7.1.33" evidence="5 14"/>
<evidence type="ECO:0000256" key="15">
    <source>
        <dbReference type="RuleBase" id="RU003530"/>
    </source>
</evidence>
<keyword evidence="7 14" id="KW-0963">Cytoplasm</keyword>
<evidence type="ECO:0000313" key="18">
    <source>
        <dbReference type="Proteomes" id="UP000003937"/>
    </source>
</evidence>
<dbReference type="GO" id="GO:0005737">
    <property type="term" value="C:cytoplasm"/>
    <property type="evidence" value="ECO:0007669"/>
    <property type="project" value="UniProtKB-SubCell"/>
</dbReference>
<proteinExistence type="inferred from homology"/>
<feature type="binding site" evidence="14">
    <location>
        <begin position="95"/>
        <end position="102"/>
    </location>
    <ligand>
        <name>ATP</name>
        <dbReference type="ChEBI" id="CHEBI:30616"/>
    </ligand>
</feature>
<dbReference type="GO" id="GO:0004594">
    <property type="term" value="F:pantothenate kinase activity"/>
    <property type="evidence" value="ECO:0007669"/>
    <property type="project" value="UniProtKB-UniRule"/>
</dbReference>
<evidence type="ECO:0000256" key="14">
    <source>
        <dbReference type="HAMAP-Rule" id="MF_00215"/>
    </source>
</evidence>
<dbReference type="HOGENOM" id="CLU_053818_1_1_6"/>
<reference evidence="17 18" key="1">
    <citation type="journal article" date="2012" name="Mol. Biol. Evol.">
        <title>Genome reduction and co-evolution between the primary and secondary bacterial symbionts of psyllids.</title>
        <authorList>
            <person name="Sloan D.B."/>
            <person name="Moran N.A."/>
        </authorList>
    </citation>
    <scope>NUCLEOTIDE SEQUENCE [LARGE SCALE GENOMIC DNA]</scope>
    <source>
        <strain evidence="17">Hcub_S</strain>
    </source>
</reference>
<evidence type="ECO:0000256" key="5">
    <source>
        <dbReference type="ARBA" id="ARBA00012102"/>
    </source>
</evidence>